<accession>A0A1V9A2F9</accession>
<dbReference type="STRING" id="1962155.B1813_16740"/>
<gene>
    <name evidence="2" type="ORF">B1813_16740</name>
</gene>
<evidence type="ECO:0000313" key="3">
    <source>
        <dbReference type="Proteomes" id="UP000192591"/>
    </source>
</evidence>
<keyword evidence="1" id="KW-1133">Transmembrane helix</keyword>
<keyword evidence="1" id="KW-0812">Transmembrane</keyword>
<comment type="caution">
    <text evidence="2">The sequence shown here is derived from an EMBL/GenBank/DDBJ whole genome shotgun (WGS) entry which is preliminary data.</text>
</comment>
<feature type="transmembrane region" description="Helical" evidence="1">
    <location>
        <begin position="47"/>
        <end position="67"/>
    </location>
</feature>
<dbReference type="EMBL" id="MWIH01000006">
    <property type="protein sequence ID" value="OQO91134.1"/>
    <property type="molecule type" value="Genomic_DNA"/>
</dbReference>
<reference evidence="2 3" key="1">
    <citation type="submission" date="2017-02" db="EMBL/GenBank/DDBJ databases">
        <title>Draft genome of Saccharomonospora sp. 154.</title>
        <authorList>
            <person name="Alonso-Carmona G.S."/>
            <person name="De La Haba R."/>
            <person name="Vera-Gargallo B."/>
            <person name="Sandoval-Trujillo A.H."/>
            <person name="Ramirez-Duran N."/>
            <person name="Ventosa A."/>
        </authorList>
    </citation>
    <scope>NUCLEOTIDE SEQUENCE [LARGE SCALE GENOMIC DNA]</scope>
    <source>
        <strain evidence="2 3">LRS4.154</strain>
    </source>
</reference>
<keyword evidence="1" id="KW-0472">Membrane</keyword>
<evidence type="ECO:0000313" key="2">
    <source>
        <dbReference type="EMBL" id="OQO91134.1"/>
    </source>
</evidence>
<dbReference type="AlphaFoldDB" id="A0A1V9A2F9"/>
<protein>
    <submittedName>
        <fullName evidence="2">Uncharacterized protein</fullName>
    </submittedName>
</protein>
<name>A0A1V9A2F9_SACPI</name>
<organism evidence="2 3">
    <name type="scientific">Saccharomonospora piscinae</name>
    <dbReference type="NCBI Taxonomy" id="687388"/>
    <lineage>
        <taxon>Bacteria</taxon>
        <taxon>Bacillati</taxon>
        <taxon>Actinomycetota</taxon>
        <taxon>Actinomycetes</taxon>
        <taxon>Pseudonocardiales</taxon>
        <taxon>Pseudonocardiaceae</taxon>
        <taxon>Saccharomonospora</taxon>
    </lineage>
</organism>
<dbReference type="RefSeq" id="WP_081193359.1">
    <property type="nucleotide sequence ID" value="NZ_MWIH01000006.1"/>
</dbReference>
<feature type="transmembrane region" description="Helical" evidence="1">
    <location>
        <begin position="16"/>
        <end position="35"/>
    </location>
</feature>
<sequence>MTDGNETRRCGAARPLDPFGLLAGLATLCVAAYLLSDADGWLGHIDLRWAMAGTAVGVGLLMLVSSLRPRRDRR</sequence>
<proteinExistence type="predicted"/>
<dbReference type="Proteomes" id="UP000192591">
    <property type="component" value="Unassembled WGS sequence"/>
</dbReference>
<evidence type="ECO:0000256" key="1">
    <source>
        <dbReference type="SAM" id="Phobius"/>
    </source>
</evidence>
<keyword evidence="3" id="KW-1185">Reference proteome</keyword>